<evidence type="ECO:0000256" key="7">
    <source>
        <dbReference type="SAM" id="Phobius"/>
    </source>
</evidence>
<dbReference type="GO" id="GO:0005886">
    <property type="term" value="C:plasma membrane"/>
    <property type="evidence" value="ECO:0007669"/>
    <property type="project" value="UniProtKB-SubCell"/>
</dbReference>
<keyword evidence="2" id="KW-0813">Transport</keyword>
<dbReference type="SUPFAM" id="SSF103473">
    <property type="entry name" value="MFS general substrate transporter"/>
    <property type="match status" value="1"/>
</dbReference>
<feature type="transmembrane region" description="Helical" evidence="7">
    <location>
        <begin position="154"/>
        <end position="180"/>
    </location>
</feature>
<feature type="transmembrane region" description="Helical" evidence="7">
    <location>
        <begin position="186"/>
        <end position="203"/>
    </location>
</feature>
<accession>A0A1E7MVQ0</accession>
<feature type="transmembrane region" description="Helical" evidence="7">
    <location>
        <begin position="28"/>
        <end position="46"/>
    </location>
</feature>
<keyword evidence="5 7" id="KW-1133">Transmembrane helix</keyword>
<gene>
    <name evidence="8" type="ORF">HS99_0016445</name>
</gene>
<dbReference type="PANTHER" id="PTHR23513:SF11">
    <property type="entry name" value="STAPHYLOFERRIN A TRANSPORTER"/>
    <property type="match status" value="1"/>
</dbReference>
<dbReference type="PANTHER" id="PTHR23513">
    <property type="entry name" value="INTEGRAL MEMBRANE EFFLUX PROTEIN-RELATED"/>
    <property type="match status" value="1"/>
</dbReference>
<feature type="transmembrane region" description="Helical" evidence="7">
    <location>
        <begin position="58"/>
        <end position="81"/>
    </location>
</feature>
<dbReference type="InterPro" id="IPR010290">
    <property type="entry name" value="TM_effector"/>
</dbReference>
<keyword evidence="9" id="KW-1185">Reference proteome</keyword>
<dbReference type="InterPro" id="IPR036259">
    <property type="entry name" value="MFS_trans_sf"/>
</dbReference>
<evidence type="ECO:0000313" key="9">
    <source>
        <dbReference type="Proteomes" id="UP000037395"/>
    </source>
</evidence>
<feature type="transmembrane region" description="Helical" evidence="7">
    <location>
        <begin position="93"/>
        <end position="115"/>
    </location>
</feature>
<proteinExistence type="predicted"/>
<feature type="transmembrane region" description="Helical" evidence="7">
    <location>
        <begin position="121"/>
        <end position="142"/>
    </location>
</feature>
<evidence type="ECO:0000256" key="3">
    <source>
        <dbReference type="ARBA" id="ARBA00022475"/>
    </source>
</evidence>
<dbReference type="Pfam" id="PF05977">
    <property type="entry name" value="MFS_3"/>
    <property type="match status" value="1"/>
</dbReference>
<dbReference type="AlphaFoldDB" id="A0A1E7MVQ0"/>
<dbReference type="CDD" id="cd06173">
    <property type="entry name" value="MFS_MefA_like"/>
    <property type="match status" value="1"/>
</dbReference>
<organism evidence="8 9">
    <name type="scientific">Kitasatospora aureofaciens</name>
    <name type="common">Streptomyces aureofaciens</name>
    <dbReference type="NCBI Taxonomy" id="1894"/>
    <lineage>
        <taxon>Bacteria</taxon>
        <taxon>Bacillati</taxon>
        <taxon>Actinomycetota</taxon>
        <taxon>Actinomycetes</taxon>
        <taxon>Kitasatosporales</taxon>
        <taxon>Streptomycetaceae</taxon>
        <taxon>Kitasatospora</taxon>
    </lineage>
</organism>
<dbReference type="Gene3D" id="1.20.1250.20">
    <property type="entry name" value="MFS general substrate transporter like domains"/>
    <property type="match status" value="1"/>
</dbReference>
<evidence type="ECO:0000256" key="6">
    <source>
        <dbReference type="ARBA" id="ARBA00023136"/>
    </source>
</evidence>
<evidence type="ECO:0000256" key="4">
    <source>
        <dbReference type="ARBA" id="ARBA00022692"/>
    </source>
</evidence>
<sequence>MPAARSAETAPEGSRAPWRSLRHRSMRWWSLANLVSNAGAWMQLTVQNLLVLQLTGSAAITGLSLALQVAPGLLLGLAGGAAVDRWPRKTTAAVSQAALAVIALGTAALVALGALSVPVLMVLAVLTGLIATIESPACALLGNDLVPREDVPSAIAVGSVVHSVGRLAGTALAGVAVGLFGMASAYLANGLSFVLVALVIPFLRPAAGAAPAAGPEPEADRQGVRAGVTFFCGRRRLVAVACLTGLGSVLGRNYGLTLAALVSGALHGGAREYGLIATVLAVGGTVGAVIAGRLRNPSVRLVAVLTAAGGLLQCLAALSPTLLILALLVVPMAVLESLSDTAVTTILQTDPPAHLRGRVLGAWRSVSTLWGLAGPPLLGASIQLLGARGALLAGGLLVSGAVGGGSLVSRRSTAGSPAGPAVEGVSGAVGGPEQLVAAA</sequence>
<protein>
    <submittedName>
        <fullName evidence="8">MFS transporter</fullName>
    </submittedName>
</protein>
<evidence type="ECO:0000313" key="8">
    <source>
        <dbReference type="EMBL" id="OEV32508.1"/>
    </source>
</evidence>
<keyword evidence="6 7" id="KW-0472">Membrane</keyword>
<evidence type="ECO:0000256" key="5">
    <source>
        <dbReference type="ARBA" id="ARBA00022989"/>
    </source>
</evidence>
<reference evidence="8" key="1">
    <citation type="submission" date="2016-08" db="EMBL/GenBank/DDBJ databases">
        <title>Sequencing, Assembly and Comparative Genomics of S. aureofaciens ATCC 10762.</title>
        <authorList>
            <person name="Gradnigo J.S."/>
            <person name="Johnson N."/>
            <person name="Somerville G.A."/>
        </authorList>
    </citation>
    <scope>NUCLEOTIDE SEQUENCE [LARGE SCALE GENOMIC DNA]</scope>
    <source>
        <strain evidence="8">ATCC 10762</strain>
    </source>
</reference>
<feature type="transmembrane region" description="Helical" evidence="7">
    <location>
        <begin position="237"/>
        <end position="261"/>
    </location>
</feature>
<evidence type="ECO:0000256" key="1">
    <source>
        <dbReference type="ARBA" id="ARBA00004651"/>
    </source>
</evidence>
<feature type="transmembrane region" description="Helical" evidence="7">
    <location>
        <begin position="273"/>
        <end position="294"/>
    </location>
</feature>
<feature type="transmembrane region" description="Helical" evidence="7">
    <location>
        <begin position="301"/>
        <end position="330"/>
    </location>
</feature>
<keyword evidence="4 7" id="KW-0812">Transmembrane</keyword>
<name>A0A1E7MVQ0_KITAU</name>
<comment type="caution">
    <text evidence="8">The sequence shown here is derived from an EMBL/GenBank/DDBJ whole genome shotgun (WGS) entry which is preliminary data.</text>
</comment>
<keyword evidence="3" id="KW-1003">Cell membrane</keyword>
<dbReference type="Proteomes" id="UP000037395">
    <property type="component" value="Unassembled WGS sequence"/>
</dbReference>
<dbReference type="EMBL" id="JPRF03000097">
    <property type="protein sequence ID" value="OEV32508.1"/>
    <property type="molecule type" value="Genomic_DNA"/>
</dbReference>
<comment type="subcellular location">
    <subcellularLocation>
        <location evidence="1">Cell membrane</location>
        <topology evidence="1">Multi-pass membrane protein</topology>
    </subcellularLocation>
</comment>
<feature type="transmembrane region" description="Helical" evidence="7">
    <location>
        <begin position="385"/>
        <end position="408"/>
    </location>
</feature>
<evidence type="ECO:0000256" key="2">
    <source>
        <dbReference type="ARBA" id="ARBA00022448"/>
    </source>
</evidence>